<comment type="caution">
    <text evidence="2">The sequence shown here is derived from an EMBL/GenBank/DDBJ whole genome shotgun (WGS) entry which is preliminary data.</text>
</comment>
<dbReference type="SUPFAM" id="SSF57756">
    <property type="entry name" value="Retrovirus zinc finger-like domains"/>
    <property type="match status" value="1"/>
</dbReference>
<gene>
    <name evidence="3" type="ORF">E5676_scaffold325G00480</name>
    <name evidence="2" type="ORF">E6C27_scaffold30G001820</name>
</gene>
<evidence type="ECO:0000313" key="5">
    <source>
        <dbReference type="Proteomes" id="UP000321947"/>
    </source>
</evidence>
<feature type="compositionally biased region" description="Basic residues" evidence="1">
    <location>
        <begin position="66"/>
        <end position="85"/>
    </location>
</feature>
<feature type="region of interest" description="Disordered" evidence="1">
    <location>
        <begin position="47"/>
        <end position="85"/>
    </location>
</feature>
<evidence type="ECO:0000313" key="2">
    <source>
        <dbReference type="EMBL" id="KAA0045181.1"/>
    </source>
</evidence>
<evidence type="ECO:0000313" key="3">
    <source>
        <dbReference type="EMBL" id="TYK27371.1"/>
    </source>
</evidence>
<dbReference type="Proteomes" id="UP000321947">
    <property type="component" value="Unassembled WGS sequence"/>
</dbReference>
<dbReference type="InterPro" id="IPR036875">
    <property type="entry name" value="Znf_CCHC_sf"/>
</dbReference>
<protein>
    <submittedName>
        <fullName evidence="2">Gag/pol protein</fullName>
    </submittedName>
</protein>
<dbReference type="OrthoDB" id="903879at2759"/>
<evidence type="ECO:0000313" key="4">
    <source>
        <dbReference type="Proteomes" id="UP000321393"/>
    </source>
</evidence>
<proteinExistence type="predicted"/>
<accession>A0A5A7TUI5</accession>
<dbReference type="Proteomes" id="UP000321393">
    <property type="component" value="Unassembled WGS sequence"/>
</dbReference>
<dbReference type="AlphaFoldDB" id="A0A5A7TUI5"/>
<dbReference type="GO" id="GO:0008270">
    <property type="term" value="F:zinc ion binding"/>
    <property type="evidence" value="ECO:0007669"/>
    <property type="project" value="InterPro"/>
</dbReference>
<dbReference type="Gene3D" id="4.10.60.10">
    <property type="entry name" value="Zinc finger, CCHC-type"/>
    <property type="match status" value="1"/>
</dbReference>
<reference evidence="4 5" key="1">
    <citation type="submission" date="2019-08" db="EMBL/GenBank/DDBJ databases">
        <title>Draft genome sequences of two oriental melons (Cucumis melo L. var makuwa).</title>
        <authorList>
            <person name="Kwon S.-Y."/>
        </authorList>
    </citation>
    <scope>NUCLEOTIDE SEQUENCE [LARGE SCALE GENOMIC DNA]</scope>
    <source>
        <strain evidence="5">cv. Chang Bougi</strain>
        <strain evidence="4">cv. SW 3</strain>
        <tissue evidence="2">Leaf</tissue>
    </source>
</reference>
<evidence type="ECO:0000256" key="1">
    <source>
        <dbReference type="SAM" id="MobiDB-lite"/>
    </source>
</evidence>
<dbReference type="EMBL" id="SSTD01002800">
    <property type="protein sequence ID" value="TYK27371.1"/>
    <property type="molecule type" value="Genomic_DNA"/>
</dbReference>
<name>A0A5A7TUI5_CUCMM</name>
<dbReference type="GO" id="GO:0003676">
    <property type="term" value="F:nucleic acid binding"/>
    <property type="evidence" value="ECO:0007669"/>
    <property type="project" value="InterPro"/>
</dbReference>
<dbReference type="EMBL" id="SSTE01014747">
    <property type="protein sequence ID" value="KAA0045181.1"/>
    <property type="molecule type" value="Genomic_DNA"/>
</dbReference>
<organism evidence="2 4">
    <name type="scientific">Cucumis melo var. makuwa</name>
    <name type="common">Oriental melon</name>
    <dbReference type="NCBI Taxonomy" id="1194695"/>
    <lineage>
        <taxon>Eukaryota</taxon>
        <taxon>Viridiplantae</taxon>
        <taxon>Streptophyta</taxon>
        <taxon>Embryophyta</taxon>
        <taxon>Tracheophyta</taxon>
        <taxon>Spermatophyta</taxon>
        <taxon>Magnoliopsida</taxon>
        <taxon>eudicotyledons</taxon>
        <taxon>Gunneridae</taxon>
        <taxon>Pentapetalae</taxon>
        <taxon>rosids</taxon>
        <taxon>fabids</taxon>
        <taxon>Cucurbitales</taxon>
        <taxon>Cucurbitaceae</taxon>
        <taxon>Benincaseae</taxon>
        <taxon>Cucumis</taxon>
    </lineage>
</organism>
<sequence>MKEGTSVREHVRDIMMHFNIAEANGGPINENLTMGKGKEVEANVATTEKELVRGSSSKTRVGPSQIKKKRKGKNPKNSKGKKVAKGKCYHCNEDRHWLKNCLKYLAEKKAEKEAQGKYDLLAVETCLVEYDTST</sequence>